<dbReference type="EMBL" id="CP114058">
    <property type="protein sequence ID" value="WAT02128.1"/>
    <property type="molecule type" value="Genomic_DNA"/>
</dbReference>
<dbReference type="SUPFAM" id="SSF53474">
    <property type="entry name" value="alpha/beta-Hydrolases"/>
    <property type="match status" value="1"/>
</dbReference>
<dbReference type="Proteomes" id="UP001164712">
    <property type="component" value="Chromosome"/>
</dbReference>
<proteinExistence type="predicted"/>
<dbReference type="PANTHER" id="PTHR31497">
    <property type="entry name" value="AUTOCRINE PROLIFERATION REPRESSOR PROTEIN A"/>
    <property type="match status" value="1"/>
</dbReference>
<dbReference type="RefSeq" id="WP_045048115.1">
    <property type="nucleotide sequence ID" value="NZ_JRWU01000003.1"/>
</dbReference>
<dbReference type="InterPro" id="IPR029058">
    <property type="entry name" value="AB_hydrolase_fold"/>
</dbReference>
<evidence type="ECO:0000256" key="1">
    <source>
        <dbReference type="SAM" id="MobiDB-lite"/>
    </source>
</evidence>
<dbReference type="PANTHER" id="PTHR31497:SF0">
    <property type="entry name" value="AUTOCRINE PROLIFERATION REPRESSOR PROTEIN A"/>
    <property type="match status" value="1"/>
</dbReference>
<protein>
    <submittedName>
        <fullName evidence="3">PhoPQ-activated protein PqaA family protein</fullName>
    </submittedName>
</protein>
<accession>A0ABY7HRW4</accession>
<name>A0ABY7HRW4_9GAMM</name>
<evidence type="ECO:0000256" key="2">
    <source>
        <dbReference type="SAM" id="SignalP"/>
    </source>
</evidence>
<feature type="signal peptide" evidence="2">
    <location>
        <begin position="1"/>
        <end position="22"/>
    </location>
</feature>
<feature type="region of interest" description="Disordered" evidence="1">
    <location>
        <begin position="454"/>
        <end position="477"/>
    </location>
</feature>
<keyword evidence="2" id="KW-0732">Signal</keyword>
<reference evidence="3" key="1">
    <citation type="submission" date="2022-12" db="EMBL/GenBank/DDBJ databases">
        <title>Complete genome sequence of an Australian strain of Rouxiella badensis DAR84756 and resolution of the R. badensis DSM100043 and R. chamberiensis DSM28324 genomes.</title>
        <authorList>
            <person name="Paul S."/>
            <person name="Anderson P.J."/>
            <person name="Maynard G."/>
            <person name="Dyall-Smith M."/>
            <person name="Kudinha T."/>
        </authorList>
    </citation>
    <scope>NUCLEOTIDE SEQUENCE</scope>
    <source>
        <strain evidence="3">DSM 28324</strain>
    </source>
</reference>
<dbReference type="Pfam" id="PF10142">
    <property type="entry name" value="PhoPQ_related"/>
    <property type="match status" value="1"/>
</dbReference>
<keyword evidence="4" id="KW-1185">Reference proteome</keyword>
<dbReference type="InterPro" id="IPR009199">
    <property type="entry name" value="PhoPQ-act_pathogen-rel_PqaA"/>
</dbReference>
<feature type="chain" id="PRO_5046644125" evidence="2">
    <location>
        <begin position="23"/>
        <end position="477"/>
    </location>
</feature>
<evidence type="ECO:0000313" key="3">
    <source>
        <dbReference type="EMBL" id="WAT02128.1"/>
    </source>
</evidence>
<gene>
    <name evidence="3" type="ORF">O1V66_05535</name>
</gene>
<dbReference type="PIRSF" id="PIRSF014728">
    <property type="entry name" value="PqaA"/>
    <property type="match status" value="1"/>
</dbReference>
<sequence>MKKIKLLFLPIIILANVNYAHAASPELACLKGGEVDPSHVISCYREKLAAEPLSYWFMSNQLYGDVEVNRYQMISQMWSPDDLVSPVKWQEDVAIAIPDNPLPQRAVIAVDISEDILIRVARATHTVVISLQTIPSRNLTYGNDKTALIEDDSIARSWRLTMDDPATRQTLPLHVPMAAAISQTIRMAKKELTKENINKFIVTGASKRGWATWLTAISDPDVEAIVPIVADVLNTQEVMQHMYHTYGGNWPIAFGPYYQQGIDEVAMTPGFANLMKIEDPLQYLGTSYQSRLAIPKYIVNASGDDFFMPDNTRFYYNKLPGEKSLRVAPNTGHNGILAFTQQSLISFINRLQNKMPLPYLTSQIEGKDKAQQLDITFSEPPVKVVRWTAVNPVARDFRFACGINYTATPLASPDNGNLSIPLTESSPGWEATFVEATFKDGFVATTQVNILPDNKYPTTAPQSKGGACSTLPGRGIG</sequence>
<organism evidence="3 4">
    <name type="scientific">Rouxiella chamberiensis</name>
    <dbReference type="NCBI Taxonomy" id="1513468"/>
    <lineage>
        <taxon>Bacteria</taxon>
        <taxon>Pseudomonadati</taxon>
        <taxon>Pseudomonadota</taxon>
        <taxon>Gammaproteobacteria</taxon>
        <taxon>Enterobacterales</taxon>
        <taxon>Yersiniaceae</taxon>
        <taxon>Rouxiella</taxon>
    </lineage>
</organism>
<evidence type="ECO:0000313" key="4">
    <source>
        <dbReference type="Proteomes" id="UP001164712"/>
    </source>
</evidence>
<dbReference type="Gene3D" id="3.40.50.1820">
    <property type="entry name" value="alpha/beta hydrolase"/>
    <property type="match status" value="1"/>
</dbReference>